<dbReference type="EMBL" id="GBRH01211526">
    <property type="protein sequence ID" value="JAD86369.1"/>
    <property type="molecule type" value="Transcribed_RNA"/>
</dbReference>
<accession>A0A0A9DCQ4</accession>
<protein>
    <submittedName>
        <fullName evidence="1">Uncharacterized protein</fullName>
    </submittedName>
</protein>
<sequence>MPLKSSTFQKIWKRTPLTVMGQIPSSCTGCLSRDLVKF</sequence>
<name>A0A0A9DCQ4_ARUDO</name>
<organism evidence="1">
    <name type="scientific">Arundo donax</name>
    <name type="common">Giant reed</name>
    <name type="synonym">Donax arundinaceus</name>
    <dbReference type="NCBI Taxonomy" id="35708"/>
    <lineage>
        <taxon>Eukaryota</taxon>
        <taxon>Viridiplantae</taxon>
        <taxon>Streptophyta</taxon>
        <taxon>Embryophyta</taxon>
        <taxon>Tracheophyta</taxon>
        <taxon>Spermatophyta</taxon>
        <taxon>Magnoliopsida</taxon>
        <taxon>Liliopsida</taxon>
        <taxon>Poales</taxon>
        <taxon>Poaceae</taxon>
        <taxon>PACMAD clade</taxon>
        <taxon>Arundinoideae</taxon>
        <taxon>Arundineae</taxon>
        <taxon>Arundo</taxon>
    </lineage>
</organism>
<reference evidence="1" key="2">
    <citation type="journal article" date="2015" name="Data Brief">
        <title>Shoot transcriptome of the giant reed, Arundo donax.</title>
        <authorList>
            <person name="Barrero R.A."/>
            <person name="Guerrero F.D."/>
            <person name="Moolhuijzen P."/>
            <person name="Goolsby J.A."/>
            <person name="Tidwell J."/>
            <person name="Bellgard S.E."/>
            <person name="Bellgard M.I."/>
        </authorList>
    </citation>
    <scope>NUCLEOTIDE SEQUENCE</scope>
    <source>
        <tissue evidence="1">Shoot tissue taken approximately 20 cm above the soil surface</tissue>
    </source>
</reference>
<evidence type="ECO:0000313" key="1">
    <source>
        <dbReference type="EMBL" id="JAD86369.1"/>
    </source>
</evidence>
<proteinExistence type="predicted"/>
<dbReference type="AlphaFoldDB" id="A0A0A9DCQ4"/>
<reference evidence="1" key="1">
    <citation type="submission" date="2014-09" db="EMBL/GenBank/DDBJ databases">
        <authorList>
            <person name="Magalhaes I.L.F."/>
            <person name="Oliveira U."/>
            <person name="Santos F.R."/>
            <person name="Vidigal T.H.D.A."/>
            <person name="Brescovit A.D."/>
            <person name="Santos A.J."/>
        </authorList>
    </citation>
    <scope>NUCLEOTIDE SEQUENCE</scope>
    <source>
        <tissue evidence="1">Shoot tissue taken approximately 20 cm above the soil surface</tissue>
    </source>
</reference>